<keyword evidence="1 3" id="KW-0456">Lyase</keyword>
<dbReference type="GO" id="GO:0097367">
    <property type="term" value="F:carbohydrate derivative binding"/>
    <property type="evidence" value="ECO:0007669"/>
    <property type="project" value="InterPro"/>
</dbReference>
<dbReference type="PROSITE" id="PS51464">
    <property type="entry name" value="SIS"/>
    <property type="match status" value="1"/>
</dbReference>
<comment type="similarity">
    <text evidence="3">Belongs to the GCKR-like family. MurNAc-6-P etherase subfamily.</text>
</comment>
<comment type="subunit">
    <text evidence="3">Homodimer.</text>
</comment>
<feature type="domain" description="SIS" evidence="4">
    <location>
        <begin position="55"/>
        <end position="222"/>
    </location>
</feature>
<dbReference type="Pfam" id="PF22645">
    <property type="entry name" value="GKRP_SIS_N"/>
    <property type="match status" value="1"/>
</dbReference>
<dbReference type="Gene3D" id="1.10.8.1080">
    <property type="match status" value="1"/>
</dbReference>
<dbReference type="NCBIfam" id="TIGR00274">
    <property type="entry name" value="N-acetylmuramic acid 6-phosphate etherase"/>
    <property type="match status" value="1"/>
</dbReference>
<accession>A0A1F7WDP1</accession>
<organism evidence="5 6">
    <name type="scientific">Candidatus Wallbacteria bacterium GWC2_49_35</name>
    <dbReference type="NCBI Taxonomy" id="1817813"/>
    <lineage>
        <taxon>Bacteria</taxon>
        <taxon>Candidatus Walliibacteriota</taxon>
    </lineage>
</organism>
<sequence length="305" mass="33370">MDYKDLKTEMRNPESGQLDIMPLRDILNLFYRQDIIVAEAVKKEHKNIADAIGIIHRSLELEGRVFYAGAGTSGRLGVLDASEIKPTFGVKKKMFIGLIAGGRKALTTSIEGAEDSRETAVAELKKYKFAENKNDAVVGITASGMTPYVLSALEHAKAESCATILLTCNKNVAAQYRGEFDVIIAPDIGSEIISGSTRLKSGTATKMILNMLSTVAMIKAGKVYKNYMVDLIPACKKLIDRAERILADLCSLDMAEAREIYRRSGYNLKAAIVMKEIGLPLKSARALLKKNGGHLRSALDTRAKR</sequence>
<reference evidence="5 6" key="1">
    <citation type="journal article" date="2016" name="Nat. Commun.">
        <title>Thousands of microbial genomes shed light on interconnected biogeochemical processes in an aquifer system.</title>
        <authorList>
            <person name="Anantharaman K."/>
            <person name="Brown C.T."/>
            <person name="Hug L.A."/>
            <person name="Sharon I."/>
            <person name="Castelle C.J."/>
            <person name="Probst A.J."/>
            <person name="Thomas B.C."/>
            <person name="Singh A."/>
            <person name="Wilkins M.J."/>
            <person name="Karaoz U."/>
            <person name="Brodie E.L."/>
            <person name="Williams K.H."/>
            <person name="Hubbard S.S."/>
            <person name="Banfield J.F."/>
        </authorList>
    </citation>
    <scope>NUCLEOTIDE SEQUENCE [LARGE SCALE GENOMIC DNA]</scope>
</reference>
<dbReference type="GO" id="GO:0016803">
    <property type="term" value="F:ether hydrolase activity"/>
    <property type="evidence" value="ECO:0007669"/>
    <property type="project" value="TreeGrafter"/>
</dbReference>
<dbReference type="PANTHER" id="PTHR10088:SF4">
    <property type="entry name" value="GLUCOKINASE REGULATORY PROTEIN"/>
    <property type="match status" value="1"/>
</dbReference>
<dbReference type="Proteomes" id="UP000178735">
    <property type="component" value="Unassembled WGS sequence"/>
</dbReference>
<dbReference type="PANTHER" id="PTHR10088">
    <property type="entry name" value="GLUCOKINASE REGULATORY PROTEIN"/>
    <property type="match status" value="1"/>
</dbReference>
<comment type="miscellaneous">
    <text evidence="3">A lyase-type mechanism (elimination/hydration) is suggested for the cleavage of the lactyl ether bond of MurNAc 6-phosphate, with the formation of an alpha,beta-unsaturated aldehyde intermediate with (E)-stereochemistry, followed by the syn addition of water to give product.</text>
</comment>
<dbReference type="GO" id="GO:0016835">
    <property type="term" value="F:carbon-oxygen lyase activity"/>
    <property type="evidence" value="ECO:0007669"/>
    <property type="project" value="UniProtKB-UniRule"/>
</dbReference>
<gene>
    <name evidence="3" type="primary">murQ</name>
    <name evidence="5" type="ORF">A2008_01770</name>
</gene>
<dbReference type="InterPro" id="IPR001347">
    <property type="entry name" value="SIS_dom"/>
</dbReference>
<dbReference type="CDD" id="cd05007">
    <property type="entry name" value="SIS_Etherase"/>
    <property type="match status" value="1"/>
</dbReference>
<dbReference type="InterPro" id="IPR046348">
    <property type="entry name" value="SIS_dom_sf"/>
</dbReference>
<evidence type="ECO:0000256" key="3">
    <source>
        <dbReference type="HAMAP-Rule" id="MF_00068"/>
    </source>
</evidence>
<dbReference type="GO" id="GO:0009254">
    <property type="term" value="P:peptidoglycan turnover"/>
    <property type="evidence" value="ECO:0007669"/>
    <property type="project" value="TreeGrafter"/>
</dbReference>
<protein>
    <recommendedName>
        <fullName evidence="3">N-acetylmuramic acid 6-phosphate etherase</fullName>
        <shortName evidence="3">MurNAc-6-P etherase</shortName>
        <ecNumber evidence="3">4.2.1.126</ecNumber>
    </recommendedName>
    <alternativeName>
        <fullName evidence="3">N-acetylmuramic acid 6-phosphate hydrolase</fullName>
    </alternativeName>
    <alternativeName>
        <fullName evidence="3">N-acetylmuramic acid 6-phosphate lyase</fullName>
    </alternativeName>
</protein>
<evidence type="ECO:0000313" key="5">
    <source>
        <dbReference type="EMBL" id="OGM00687.1"/>
    </source>
</evidence>
<dbReference type="HAMAP" id="MF_00068">
    <property type="entry name" value="MurQ"/>
    <property type="match status" value="1"/>
</dbReference>
<evidence type="ECO:0000259" key="4">
    <source>
        <dbReference type="PROSITE" id="PS51464"/>
    </source>
</evidence>
<name>A0A1F7WDP1_9BACT</name>
<evidence type="ECO:0000256" key="2">
    <source>
        <dbReference type="ARBA" id="ARBA00023277"/>
    </source>
</evidence>
<dbReference type="AlphaFoldDB" id="A0A1F7WDP1"/>
<dbReference type="EC" id="4.2.1.126" evidence="3"/>
<dbReference type="UniPathway" id="UPA00342"/>
<dbReference type="NCBIfam" id="NF003915">
    <property type="entry name" value="PRK05441.1"/>
    <property type="match status" value="1"/>
</dbReference>
<dbReference type="NCBIfam" id="NF009222">
    <property type="entry name" value="PRK12570.1"/>
    <property type="match status" value="1"/>
</dbReference>
<dbReference type="GO" id="GO:0046348">
    <property type="term" value="P:amino sugar catabolic process"/>
    <property type="evidence" value="ECO:0007669"/>
    <property type="project" value="InterPro"/>
</dbReference>
<dbReference type="SUPFAM" id="SSF53697">
    <property type="entry name" value="SIS domain"/>
    <property type="match status" value="1"/>
</dbReference>
<comment type="catalytic activity">
    <reaction evidence="3">
        <text>N-acetyl-D-muramate 6-phosphate + H2O = N-acetyl-D-glucosamine 6-phosphate + (R)-lactate</text>
        <dbReference type="Rhea" id="RHEA:26410"/>
        <dbReference type="ChEBI" id="CHEBI:15377"/>
        <dbReference type="ChEBI" id="CHEBI:16004"/>
        <dbReference type="ChEBI" id="CHEBI:57513"/>
        <dbReference type="ChEBI" id="CHEBI:58722"/>
        <dbReference type="EC" id="4.2.1.126"/>
    </reaction>
</comment>
<dbReference type="InterPro" id="IPR040190">
    <property type="entry name" value="MURQ/GCKR"/>
</dbReference>
<dbReference type="Gene3D" id="3.40.50.10490">
    <property type="entry name" value="Glucose-6-phosphate isomerase like protein, domain 1"/>
    <property type="match status" value="1"/>
</dbReference>
<dbReference type="InterPro" id="IPR005488">
    <property type="entry name" value="Etherase_MurQ"/>
</dbReference>
<dbReference type="STRING" id="1817813.A2008_01770"/>
<keyword evidence="2 3" id="KW-0119">Carbohydrate metabolism</keyword>
<dbReference type="GO" id="GO:0097173">
    <property type="term" value="P:N-acetylmuramic acid catabolic process"/>
    <property type="evidence" value="ECO:0007669"/>
    <property type="project" value="UniProtKB-UniPathway"/>
</dbReference>
<comment type="caution">
    <text evidence="5">The sequence shown here is derived from an EMBL/GenBank/DDBJ whole genome shotgun (WGS) entry which is preliminary data.</text>
</comment>
<proteinExistence type="inferred from homology"/>
<dbReference type="EMBL" id="MGFH01000253">
    <property type="protein sequence ID" value="OGM00687.1"/>
    <property type="molecule type" value="Genomic_DNA"/>
</dbReference>
<evidence type="ECO:0000313" key="6">
    <source>
        <dbReference type="Proteomes" id="UP000178735"/>
    </source>
</evidence>
<comment type="function">
    <text evidence="3">Specifically catalyzes the cleavage of the D-lactyl ether substituent of MurNAc 6-phosphate, producing GlcNAc 6-phosphate and D-lactate.</text>
</comment>
<evidence type="ECO:0000256" key="1">
    <source>
        <dbReference type="ARBA" id="ARBA00023239"/>
    </source>
</evidence>
<comment type="pathway">
    <text evidence="3">Amino-sugar metabolism; N-acetylmuramate degradation.</text>
</comment>
<feature type="active site" evidence="3">
    <location>
        <position position="114"/>
    </location>
</feature>
<feature type="active site" description="Proton donor" evidence="3">
    <location>
        <position position="83"/>
    </location>
</feature>